<protein>
    <submittedName>
        <fullName evidence="6">Tyrosinase</fullName>
    </submittedName>
</protein>
<evidence type="ECO:0000259" key="5">
    <source>
        <dbReference type="PROSITE" id="PS00498"/>
    </source>
</evidence>
<dbReference type="PANTHER" id="PTHR11474">
    <property type="entry name" value="TYROSINASE FAMILY MEMBER"/>
    <property type="match status" value="1"/>
</dbReference>
<dbReference type="PANTHER" id="PTHR11474:SF126">
    <property type="entry name" value="TYROSINASE-LIKE PROTEIN TYR-1-RELATED"/>
    <property type="match status" value="1"/>
</dbReference>
<dbReference type="EMBL" id="KP250881">
    <property type="protein sequence ID" value="ALG64484.1"/>
    <property type="molecule type" value="mRNA"/>
</dbReference>
<feature type="signal peptide" evidence="3">
    <location>
        <begin position="1"/>
        <end position="24"/>
    </location>
</feature>
<dbReference type="AlphaFoldDB" id="A0A1L1ZLS6"/>
<dbReference type="PROSITE" id="PS00497">
    <property type="entry name" value="TYROSINASE_1"/>
    <property type="match status" value="1"/>
</dbReference>
<dbReference type="PROSITE" id="PS00498">
    <property type="entry name" value="TYROSINASE_2"/>
    <property type="match status" value="1"/>
</dbReference>
<evidence type="ECO:0000256" key="3">
    <source>
        <dbReference type="SAM" id="SignalP"/>
    </source>
</evidence>
<keyword evidence="1" id="KW-0479">Metal-binding</keyword>
<accession>A0A1L1ZLS6</accession>
<evidence type="ECO:0000259" key="4">
    <source>
        <dbReference type="PROSITE" id="PS00497"/>
    </source>
</evidence>
<evidence type="ECO:0000256" key="2">
    <source>
        <dbReference type="ARBA" id="ARBA00023008"/>
    </source>
</evidence>
<dbReference type="PRINTS" id="PR00092">
    <property type="entry name" value="TYROSINASE"/>
</dbReference>
<reference evidence="6" key="1">
    <citation type="submission" date="2014-12" db="EMBL/GenBank/DDBJ databases">
        <title>Cloning, expression and molecular characterization of tyrosinase gene from the hard clam, Meretrix meretrix.</title>
        <authorList>
            <person name="Dong Y."/>
            <person name="Yao H."/>
        </authorList>
    </citation>
    <scope>NUCLEOTIDE SEQUENCE</scope>
</reference>
<feature type="domain" description="Tyrosinase copper-binding" evidence="4">
    <location>
        <begin position="168"/>
        <end position="185"/>
    </location>
</feature>
<feature type="chain" id="PRO_5012091890" evidence="3">
    <location>
        <begin position="25"/>
        <end position="689"/>
    </location>
</feature>
<keyword evidence="2" id="KW-0186">Copper</keyword>
<dbReference type="SUPFAM" id="SSF48056">
    <property type="entry name" value="Di-copper centre-containing domain"/>
    <property type="match status" value="1"/>
</dbReference>
<evidence type="ECO:0000256" key="1">
    <source>
        <dbReference type="ARBA" id="ARBA00022723"/>
    </source>
</evidence>
<dbReference type="Pfam" id="PF00264">
    <property type="entry name" value="Tyrosinase"/>
    <property type="match status" value="1"/>
</dbReference>
<dbReference type="Gene3D" id="1.10.1280.10">
    <property type="entry name" value="Di-copper center containing domain from catechol oxidase"/>
    <property type="match status" value="1"/>
</dbReference>
<sequence>MFLTKISVGLCLVLAAVHIQRSQAAVEQLEHLPDELQKYLDTLHTTGDLTEQSGRLLFWASINQFISKFVESGPELLPEQETYLRECLEDAIYPVFMYGSNVTHYGERVKRQAGPARRVRREIRTMTVNERFRYFNAVNRMKTDTSLPPNVYDFLAAYHTGENIGRAHFGPAFPSWHRLYLWIYEYFLRLQDPTVTVPFWASVLDDAMPDSAQTVLFTPGFFGNPDGVIRTGPFGNWPQINPQTSFSRNVRGGELFTYAGVERVLRRRRNADILIPTAQADSNFELQHGAGHVFVSGDMNNLNRAARDPIFFSHHSFVDQIWQRFRNNQRRSGINPQTDYPFDANDPRFRPQHSPSATAGFTGLGGAETWTQSLGYINAFDNLVFYEDVPECPSCGNSPYLYCSFTMGRCVSRSRNDMRGRPDVQRFTPPGGRVARQATQDSSWGVCQKWTLFNDVDTKWMQRSYLPPGSPMYTWAYIPVKVVIKRPPEYHGFEQYSLYNQVSHAPYSYKDELYRGGSQKRCERCFDHLDTVGKITIVSRGLNYGGCADESVLLDNRLPVSEGKVAVPVKMPLGSESSEVILAAFDPCGRACKPLFKKASYDGTVTDSKFSGGIKVTYSQPEQFSHSYSEAYLNMWDVHSPSSCPTQNDHDTMVTFYCDYTDPWIWEPTQGSQIWSEFETTQEGVGYQA</sequence>
<dbReference type="InterPro" id="IPR050316">
    <property type="entry name" value="Tyrosinase/Hemocyanin"/>
</dbReference>
<organism evidence="6">
    <name type="scientific">Meretrix meretrix</name>
    <name type="common">Asiatic hard clam</name>
    <name type="synonym">Venus meretrix</name>
    <dbReference type="NCBI Taxonomy" id="291251"/>
    <lineage>
        <taxon>Eukaryota</taxon>
        <taxon>Metazoa</taxon>
        <taxon>Spiralia</taxon>
        <taxon>Lophotrochozoa</taxon>
        <taxon>Mollusca</taxon>
        <taxon>Bivalvia</taxon>
        <taxon>Autobranchia</taxon>
        <taxon>Heteroconchia</taxon>
        <taxon>Euheterodonta</taxon>
        <taxon>Imparidentia</taxon>
        <taxon>Neoheterodontei</taxon>
        <taxon>Venerida</taxon>
        <taxon>Veneroidea</taxon>
        <taxon>Veneridae</taxon>
        <taxon>Meretrix</taxon>
    </lineage>
</organism>
<dbReference type="InterPro" id="IPR008922">
    <property type="entry name" value="Di-copper_centre_dom_sf"/>
</dbReference>
<keyword evidence="3" id="KW-0732">Signal</keyword>
<evidence type="ECO:0000313" key="6">
    <source>
        <dbReference type="EMBL" id="ALG64484.1"/>
    </source>
</evidence>
<feature type="domain" description="Tyrosinase copper-binding" evidence="5">
    <location>
        <begin position="308"/>
        <end position="319"/>
    </location>
</feature>
<dbReference type="GO" id="GO:0016491">
    <property type="term" value="F:oxidoreductase activity"/>
    <property type="evidence" value="ECO:0007669"/>
    <property type="project" value="InterPro"/>
</dbReference>
<dbReference type="InterPro" id="IPR002227">
    <property type="entry name" value="Tyrosinase_Cu-bd"/>
</dbReference>
<dbReference type="GO" id="GO:0046872">
    <property type="term" value="F:metal ion binding"/>
    <property type="evidence" value="ECO:0007669"/>
    <property type="project" value="UniProtKB-KW"/>
</dbReference>
<name>A0A1L1ZLS6_MERMT</name>
<proteinExistence type="evidence at transcript level"/>